<evidence type="ECO:0000313" key="1">
    <source>
        <dbReference type="Proteomes" id="UP000095283"/>
    </source>
</evidence>
<dbReference type="Proteomes" id="UP000095283">
    <property type="component" value="Unplaced"/>
</dbReference>
<organism evidence="1 2">
    <name type="scientific">Heterorhabditis bacteriophora</name>
    <name type="common">Entomopathogenic nematode worm</name>
    <dbReference type="NCBI Taxonomy" id="37862"/>
    <lineage>
        <taxon>Eukaryota</taxon>
        <taxon>Metazoa</taxon>
        <taxon>Ecdysozoa</taxon>
        <taxon>Nematoda</taxon>
        <taxon>Chromadorea</taxon>
        <taxon>Rhabditida</taxon>
        <taxon>Rhabditina</taxon>
        <taxon>Rhabditomorpha</taxon>
        <taxon>Strongyloidea</taxon>
        <taxon>Heterorhabditidae</taxon>
        <taxon>Heterorhabditis</taxon>
    </lineage>
</organism>
<evidence type="ECO:0000313" key="2">
    <source>
        <dbReference type="WBParaSite" id="Hba_02319"/>
    </source>
</evidence>
<name>A0A1I7WC81_HETBA</name>
<reference evidence="2" key="1">
    <citation type="submission" date="2016-11" db="UniProtKB">
        <authorList>
            <consortium name="WormBaseParasite"/>
        </authorList>
    </citation>
    <scope>IDENTIFICATION</scope>
</reference>
<dbReference type="AlphaFoldDB" id="A0A1I7WC81"/>
<protein>
    <submittedName>
        <fullName evidence="2">Uncharacterized protein</fullName>
    </submittedName>
</protein>
<keyword evidence="1" id="KW-1185">Reference proteome</keyword>
<sequence length="46" mass="5230">MDYTVVGSSLEKTFPPFPLPLYHLCTYCTVATNPDDFINLGTTYPW</sequence>
<dbReference type="WBParaSite" id="Hba_02319">
    <property type="protein sequence ID" value="Hba_02319"/>
    <property type="gene ID" value="Hba_02319"/>
</dbReference>
<proteinExistence type="predicted"/>
<accession>A0A1I7WC81</accession>